<dbReference type="InterPro" id="IPR036844">
    <property type="entry name" value="Hint_dom_sf"/>
</dbReference>
<dbReference type="PROSITE" id="PS50819">
    <property type="entry name" value="INTEIN_ENDONUCLEASE"/>
    <property type="match status" value="1"/>
</dbReference>
<dbReference type="SMART" id="SM00305">
    <property type="entry name" value="HintC"/>
    <property type="match status" value="1"/>
</dbReference>
<dbReference type="InterPro" id="IPR027417">
    <property type="entry name" value="P-loop_NTPase"/>
</dbReference>
<comment type="similarity">
    <text evidence="1">Belongs to the ATPase alpha/beta chains family.</text>
</comment>
<dbReference type="InterPro" id="IPR055190">
    <property type="entry name" value="ATP-synt_VA_C"/>
</dbReference>
<dbReference type="InterPro" id="IPR022879">
    <property type="entry name" value="V-ATPase_su_B/beta"/>
</dbReference>
<dbReference type="EMBL" id="RCOS01000113">
    <property type="protein sequence ID" value="RSN73547.1"/>
    <property type="molecule type" value="Genomic_DNA"/>
</dbReference>
<dbReference type="InterPro" id="IPR027434">
    <property type="entry name" value="Homing_endonucl"/>
</dbReference>
<dbReference type="InterPro" id="IPR030934">
    <property type="entry name" value="Intein_C"/>
</dbReference>
<dbReference type="InterPro" id="IPR004042">
    <property type="entry name" value="Intein_endonuc_central"/>
</dbReference>
<dbReference type="CDD" id="cd18112">
    <property type="entry name" value="ATP-synt_V_A-type_beta_C"/>
    <property type="match status" value="1"/>
</dbReference>
<dbReference type="InterPro" id="IPR006141">
    <property type="entry name" value="Intein_N"/>
</dbReference>
<organism evidence="11 12">
    <name type="scientific">Candidatus Methanodesulfokora washburnensis</name>
    <dbReference type="NCBI Taxonomy" id="2478471"/>
    <lineage>
        <taxon>Archaea</taxon>
        <taxon>Thermoproteota</taxon>
        <taxon>Candidatus Korarchaeia</taxon>
        <taxon>Candidatus Korarchaeia incertae sedis</taxon>
        <taxon>Candidatus Methanodesulfokora</taxon>
    </lineage>
</organism>
<dbReference type="PRINTS" id="PR00379">
    <property type="entry name" value="INTEIN"/>
</dbReference>
<dbReference type="NCBIfam" id="NF003235">
    <property type="entry name" value="PRK04196.1"/>
    <property type="match status" value="2"/>
</dbReference>
<evidence type="ECO:0000256" key="4">
    <source>
        <dbReference type="ARBA" id="ARBA00022781"/>
    </source>
</evidence>
<keyword evidence="9" id="KW-0066">ATP synthesis</keyword>
<dbReference type="InterPro" id="IPR004860">
    <property type="entry name" value="LAGLIDADG_dom"/>
</dbReference>
<evidence type="ECO:0000256" key="9">
    <source>
        <dbReference type="ARBA" id="ARBA00023310"/>
    </source>
</evidence>
<keyword evidence="8" id="KW-0472">Membrane</keyword>
<evidence type="ECO:0000256" key="8">
    <source>
        <dbReference type="ARBA" id="ARBA00023136"/>
    </source>
</evidence>
<keyword evidence="2" id="KW-0813">Transport</keyword>
<evidence type="ECO:0000256" key="1">
    <source>
        <dbReference type="ARBA" id="ARBA00008936"/>
    </source>
</evidence>
<comment type="caution">
    <text evidence="11">The sequence shown here is derived from an EMBL/GenBank/DDBJ whole genome shotgun (WGS) entry which is preliminary data.</text>
</comment>
<feature type="domain" description="DOD-type homing endonuclease" evidence="10">
    <location>
        <begin position="494"/>
        <end position="628"/>
    </location>
</feature>
<dbReference type="InterPro" id="IPR020003">
    <property type="entry name" value="ATPase_a/bsu_AS"/>
</dbReference>
<evidence type="ECO:0000313" key="12">
    <source>
        <dbReference type="Proteomes" id="UP000277582"/>
    </source>
</evidence>
<dbReference type="Pfam" id="PF02874">
    <property type="entry name" value="ATP-synt_ab_N"/>
    <property type="match status" value="1"/>
</dbReference>
<dbReference type="InterPro" id="IPR003587">
    <property type="entry name" value="Hint_dom_N"/>
</dbReference>
<dbReference type="InterPro" id="IPR006142">
    <property type="entry name" value="INTEIN"/>
</dbReference>
<dbReference type="SUPFAM" id="SSF47917">
    <property type="entry name" value="C-terminal domain of alpha and beta subunits of F1 ATP synthase"/>
    <property type="match status" value="1"/>
</dbReference>
<dbReference type="AlphaFoldDB" id="A0A429GIE7"/>
<dbReference type="PROSITE" id="PS50817">
    <property type="entry name" value="INTEIN_N_TER"/>
    <property type="match status" value="1"/>
</dbReference>
<keyword evidence="3" id="KW-1003">Cell membrane</keyword>
<dbReference type="GO" id="GO:0016539">
    <property type="term" value="P:intein-mediated protein splicing"/>
    <property type="evidence" value="ECO:0007669"/>
    <property type="project" value="InterPro"/>
</dbReference>
<dbReference type="GO" id="GO:0046961">
    <property type="term" value="F:proton-transporting ATPase activity, rotational mechanism"/>
    <property type="evidence" value="ECO:0007669"/>
    <property type="project" value="TreeGrafter"/>
</dbReference>
<dbReference type="GO" id="GO:0005524">
    <property type="term" value="F:ATP binding"/>
    <property type="evidence" value="ECO:0007669"/>
    <property type="project" value="InterPro"/>
</dbReference>
<dbReference type="Gene3D" id="2.170.16.10">
    <property type="entry name" value="Hedgehog/Intein (Hint) domain"/>
    <property type="match status" value="1"/>
</dbReference>
<sequence length="1021" mass="114348">MALYGKVYRGIEQVKGPLVIMRGVPDASYEEVVRFYSDDGREWLGQVIEVGKGKTILQVLGDTEGLETKVMVKFTGSTLKLPVSDEMLGRVFNGSGMPIDGGPPIRADDYRDINGAPINPVKRDYPDEFVETGISVIDGMLSLVRGQKLPLFSEAGLPHNMVAAQIARQAVVPGKSERFAIVFAAVGLKYDDILFFRKQFEEFGALSRSILFLNLANDPVIERITTPRVALTAAEYLAFDLDMDVLVIVTDMTNYCFAGDTEVILADGTTRPIGEIVELAAGKAGKLIDMRNGSGLLQLGVISSQQCPYTVLSWNEFQHTKAKVGAVEKVAYSGKLLEITFRSGAILKVTPDHKILVDTISGPRMIPAKELRIGDEVYSIETIEVEEEVPDVLTLLQDNPNMFYLHFKDDWLEKKLIERYGNLKASSNRLGISYRKFTEAKFKRALSLSDVLKISNELGISMKDIAGHVDRITAGKKISTRIPNYKITPEILRLLGWVMSDGYIAKYQSQYIVGFSAKSKELIDEFTRYFTSSFIGPRAKVQRDQNGVFMIRFANALAYSILKSLARPGEKEELLPIVRLPRKYIGEFLSGYIDGDGSINLRNKAVIITTSSRLRANRIQLLLKRMGVQSSIVSRVSRGWKTSTVYDIVVRGKTDVLRLASGIKLAHSEKRAKLMKLVEMLSKLNSYKAEKARLAPKGAALVFKRLRERYGISQKSIEASGNISDFENLRKRISRKTLERWLNRLSRFVNNEDPDYVALRRMCNGNYVLDKIVSIAEVSSEHDFVYDITVPATSRLIVANGIITSNCEALRELSSAREEVPSRKGYPGYMYSDLASIYERAGRIKGKPGSITFMPILTMPGGDLTHPIPDLTGYITEGQIFLDLDLFNRGIYPPINVLPSLSRLMKDGIGAGKTREDHKEVSDQLYASYSQGVKARELVKIVGEAGLSERERLYLEFAKRFEERLLSQGFKERRTIEETLDIAWDVLSMLPEGELTRISDGTIRKFHPKLREEKAVVYEGI</sequence>
<gene>
    <name evidence="11" type="ORF">D6D85_09695</name>
</gene>
<dbReference type="Pfam" id="PF22919">
    <property type="entry name" value="ATP-synt_VA_C"/>
    <property type="match status" value="1"/>
</dbReference>
<dbReference type="OrthoDB" id="32941at2157"/>
<dbReference type="SUPFAM" id="SSF55608">
    <property type="entry name" value="Homing endonucleases"/>
    <property type="match status" value="1"/>
</dbReference>
<dbReference type="GO" id="GO:0004519">
    <property type="term" value="F:endonuclease activity"/>
    <property type="evidence" value="ECO:0007669"/>
    <property type="project" value="InterPro"/>
</dbReference>
<evidence type="ECO:0000256" key="2">
    <source>
        <dbReference type="ARBA" id="ARBA00022448"/>
    </source>
</evidence>
<dbReference type="SUPFAM" id="SSF51294">
    <property type="entry name" value="Hedgehog/intein (Hint) domain"/>
    <property type="match status" value="1"/>
</dbReference>
<name>A0A429GIE7_9CREN</name>
<dbReference type="SMART" id="SM00306">
    <property type="entry name" value="HintN"/>
    <property type="match status" value="1"/>
</dbReference>
<dbReference type="PROSITE" id="PS50818">
    <property type="entry name" value="INTEIN_C_TER"/>
    <property type="match status" value="1"/>
</dbReference>
<dbReference type="PANTHER" id="PTHR43389:SF4">
    <property type="entry name" value="V-TYPE PROTON ATPASE SUBUNIT B"/>
    <property type="match status" value="1"/>
</dbReference>
<dbReference type="PROSITE" id="PS00152">
    <property type="entry name" value="ATPASE_ALPHA_BETA"/>
    <property type="match status" value="1"/>
</dbReference>
<dbReference type="NCBIfam" id="TIGR01445">
    <property type="entry name" value="intein_Nterm"/>
    <property type="match status" value="1"/>
</dbReference>
<dbReference type="InterPro" id="IPR004100">
    <property type="entry name" value="ATPase_F1/V1/A1_a/bsu_N"/>
</dbReference>
<keyword evidence="6" id="KW-0651">Protein splicing</keyword>
<keyword evidence="7" id="KW-0406">Ion transport</keyword>
<dbReference type="SUPFAM" id="SSF52540">
    <property type="entry name" value="P-loop containing nucleoside triphosphate hydrolases"/>
    <property type="match status" value="2"/>
</dbReference>
<dbReference type="NCBIfam" id="TIGR01443">
    <property type="entry name" value="intein_Cterm"/>
    <property type="match status" value="1"/>
</dbReference>
<evidence type="ECO:0000256" key="7">
    <source>
        <dbReference type="ARBA" id="ARBA00023065"/>
    </source>
</evidence>
<dbReference type="PANTHER" id="PTHR43389">
    <property type="entry name" value="V-TYPE PROTON ATPASE SUBUNIT B"/>
    <property type="match status" value="1"/>
</dbReference>
<evidence type="ECO:0000256" key="3">
    <source>
        <dbReference type="ARBA" id="ARBA00022475"/>
    </source>
</evidence>
<dbReference type="GO" id="GO:0006754">
    <property type="term" value="P:ATP biosynthetic process"/>
    <property type="evidence" value="ECO:0007669"/>
    <property type="project" value="UniProtKB-KW"/>
</dbReference>
<evidence type="ECO:0000256" key="5">
    <source>
        <dbReference type="ARBA" id="ARBA00022813"/>
    </source>
</evidence>
<dbReference type="InterPro" id="IPR003586">
    <property type="entry name" value="Hint_dom_C"/>
</dbReference>
<dbReference type="CDD" id="cd00081">
    <property type="entry name" value="Hint"/>
    <property type="match status" value="1"/>
</dbReference>
<evidence type="ECO:0000259" key="10">
    <source>
        <dbReference type="PROSITE" id="PS50819"/>
    </source>
</evidence>
<dbReference type="Pfam" id="PF14528">
    <property type="entry name" value="LAGLIDADG_3"/>
    <property type="match status" value="1"/>
</dbReference>
<dbReference type="InterPro" id="IPR000194">
    <property type="entry name" value="ATPase_F1/V1/A1_a/bsu_nucl-bd"/>
</dbReference>
<evidence type="ECO:0000256" key="6">
    <source>
        <dbReference type="ARBA" id="ARBA00023000"/>
    </source>
</evidence>
<dbReference type="Proteomes" id="UP000277582">
    <property type="component" value="Unassembled WGS sequence"/>
</dbReference>
<keyword evidence="12" id="KW-1185">Reference proteome</keyword>
<evidence type="ECO:0000313" key="11">
    <source>
        <dbReference type="EMBL" id="RSN73547.1"/>
    </source>
</evidence>
<reference evidence="11 12" key="1">
    <citation type="submission" date="2018-10" db="EMBL/GenBank/DDBJ databases">
        <title>Co-occurring genomic capacity for anaerobic methane metabolism and dissimilatory sulfite reduction discovered in the Korarchaeota.</title>
        <authorList>
            <person name="Mckay L.J."/>
            <person name="Dlakic M."/>
            <person name="Fields M.W."/>
            <person name="Delmont T.O."/>
            <person name="Eren A.M."/>
            <person name="Jay Z.J."/>
            <person name="Klingelsmith K.B."/>
            <person name="Rusch D.B."/>
            <person name="Inskeep W.P."/>
        </authorList>
    </citation>
    <scope>NUCLEOTIDE SEQUENCE [LARGE SCALE GENOMIC DNA]</scope>
    <source>
        <strain evidence="11 12">MDKW</strain>
    </source>
</reference>
<dbReference type="Gene3D" id="3.10.28.10">
    <property type="entry name" value="Homing endonucleases"/>
    <property type="match status" value="1"/>
</dbReference>
<keyword evidence="5" id="KW-0068">Autocatalytic cleavage</keyword>
<dbReference type="Pfam" id="PF00006">
    <property type="entry name" value="ATP-synt_ab"/>
    <property type="match status" value="2"/>
</dbReference>
<proteinExistence type="inferred from homology"/>
<keyword evidence="4" id="KW-0375">Hydrogen ion transport</keyword>
<dbReference type="Gene3D" id="3.40.50.12240">
    <property type="match status" value="2"/>
</dbReference>
<accession>A0A429GIE7</accession>
<protein>
    <submittedName>
        <fullName evidence="11">V-type ATP synthase subunit B</fullName>
    </submittedName>
</protein>
<dbReference type="CDD" id="cd18118">
    <property type="entry name" value="ATP-synt_V_A-type_beta_N"/>
    <property type="match status" value="1"/>
</dbReference>